<feature type="region of interest" description="Disordered" evidence="1">
    <location>
        <begin position="1"/>
        <end position="45"/>
    </location>
</feature>
<sequence length="192" mass="20115">MAQASASNSSLVHGPHGSTLTLNQSDAVTPHSPYNQSPLLLSNTNSRNNSISTTFDINFINSNNNSSSNSRRSSIAPDFFPNPLKDINPSHKRNVSNNSGKAANQNVPPPLSLNQPSHPQFAVPQLIGNSPTQSAFTLSKSQSNLSNVLSASNLHHQLGANVSSGSHPKKNTNNGSNNGAGNGKISVSSLID</sequence>
<feature type="compositionally biased region" description="Polar residues" evidence="1">
    <location>
        <begin position="1"/>
        <end position="11"/>
    </location>
</feature>
<keyword evidence="3" id="KW-1185">Reference proteome</keyword>
<dbReference type="HOGENOM" id="CLU_1414983_0_0_1"/>
<dbReference type="Proteomes" id="UP000000707">
    <property type="component" value="Unassembled WGS sequence"/>
</dbReference>
<feature type="compositionally biased region" description="Polar residues" evidence="1">
    <location>
        <begin position="18"/>
        <end position="38"/>
    </location>
</feature>
<accession>G3B2I4</accession>
<proteinExistence type="predicted"/>
<dbReference type="AlphaFoldDB" id="G3B2I4"/>
<feature type="region of interest" description="Disordered" evidence="1">
    <location>
        <begin position="61"/>
        <end position="127"/>
    </location>
</feature>
<gene>
    <name evidence="2" type="ORF">CANTEDRAFT_113474</name>
</gene>
<reference evidence="2 3" key="1">
    <citation type="journal article" date="2011" name="Proc. Natl. Acad. Sci. U.S.A.">
        <title>Comparative genomics of xylose-fermenting fungi for enhanced biofuel production.</title>
        <authorList>
            <person name="Wohlbach D.J."/>
            <person name="Kuo A."/>
            <person name="Sato T.K."/>
            <person name="Potts K.M."/>
            <person name="Salamov A.A."/>
            <person name="LaButti K.M."/>
            <person name="Sun H."/>
            <person name="Clum A."/>
            <person name="Pangilinan J.L."/>
            <person name="Lindquist E.A."/>
            <person name="Lucas S."/>
            <person name="Lapidus A."/>
            <person name="Jin M."/>
            <person name="Gunawan C."/>
            <person name="Balan V."/>
            <person name="Dale B.E."/>
            <person name="Jeffries T.W."/>
            <person name="Zinkel R."/>
            <person name="Barry K.W."/>
            <person name="Grigoriev I.V."/>
            <person name="Gasch A.P."/>
        </authorList>
    </citation>
    <scope>NUCLEOTIDE SEQUENCE [LARGE SCALE GENOMIC DNA]</scope>
    <source>
        <strain evidence="3">ATCC 10573 / BCRC 21748 / CBS 615 / JCM 9827 / NBRC 10315 / NRRL Y-1498 / VKM Y-70</strain>
    </source>
</reference>
<feature type="compositionally biased region" description="Polar residues" evidence="1">
    <location>
        <begin position="95"/>
        <end position="118"/>
    </location>
</feature>
<feature type="region of interest" description="Disordered" evidence="1">
    <location>
        <begin position="158"/>
        <end position="192"/>
    </location>
</feature>
<feature type="compositionally biased region" description="Low complexity" evidence="1">
    <location>
        <begin position="61"/>
        <end position="74"/>
    </location>
</feature>
<name>G3B2I4_CANTC</name>
<organism evidence="3">
    <name type="scientific">Candida tenuis (strain ATCC 10573 / BCRC 21748 / CBS 615 / JCM 9827 / NBRC 10315 / NRRL Y-1498 / VKM Y-70)</name>
    <name type="common">Yeast</name>
    <name type="synonym">Yamadazyma tenuis</name>
    <dbReference type="NCBI Taxonomy" id="590646"/>
    <lineage>
        <taxon>Eukaryota</taxon>
        <taxon>Fungi</taxon>
        <taxon>Dikarya</taxon>
        <taxon>Ascomycota</taxon>
        <taxon>Saccharomycotina</taxon>
        <taxon>Pichiomycetes</taxon>
        <taxon>Debaryomycetaceae</taxon>
        <taxon>Yamadazyma</taxon>
    </lineage>
</organism>
<protein>
    <submittedName>
        <fullName evidence="2">Uncharacterized protein</fullName>
    </submittedName>
</protein>
<evidence type="ECO:0000256" key="1">
    <source>
        <dbReference type="SAM" id="MobiDB-lite"/>
    </source>
</evidence>
<evidence type="ECO:0000313" key="2">
    <source>
        <dbReference type="EMBL" id="EGV64682.1"/>
    </source>
</evidence>
<evidence type="ECO:0000313" key="3">
    <source>
        <dbReference type="Proteomes" id="UP000000707"/>
    </source>
</evidence>
<dbReference type="EMBL" id="GL996515">
    <property type="protein sequence ID" value="EGV64682.1"/>
    <property type="molecule type" value="Genomic_DNA"/>
</dbReference>